<organism evidence="2 3">
    <name type="scientific">Streptomyces machairae</name>
    <dbReference type="NCBI Taxonomy" id="3134109"/>
    <lineage>
        <taxon>Bacteria</taxon>
        <taxon>Bacillati</taxon>
        <taxon>Actinomycetota</taxon>
        <taxon>Actinomycetes</taxon>
        <taxon>Kitasatosporales</taxon>
        <taxon>Streptomycetaceae</taxon>
        <taxon>Streptomyces</taxon>
    </lineage>
</organism>
<reference evidence="2 3" key="1">
    <citation type="submission" date="2024-03" db="EMBL/GenBank/DDBJ databases">
        <title>Novel Streptomyces species of biotechnological and ecological value are a feature of Machair soil.</title>
        <authorList>
            <person name="Prole J.R."/>
            <person name="Goodfellow M."/>
            <person name="Allenby N."/>
            <person name="Ward A.C."/>
        </authorList>
    </citation>
    <scope>NUCLEOTIDE SEQUENCE [LARGE SCALE GENOMIC DNA]</scope>
    <source>
        <strain evidence="2 3">MS1.AVA.1</strain>
    </source>
</reference>
<sequence length="127" mass="14994">MPEGFPNFIESAWGTYWENRQKRTWEKDESPRTQPFSKDPDPPSKERRLHLNSASPDKIRRMLRETDEFVDVLVKARPFHSRLDIARAVVRHEKSKRRGGRLPGKERRLANIFNGIKEGRITLEDEV</sequence>
<comment type="caution">
    <text evidence="2">The sequence shown here is derived from an EMBL/GenBank/DDBJ whole genome shotgun (WGS) entry which is preliminary data.</text>
</comment>
<protein>
    <submittedName>
        <fullName evidence="2">Uncharacterized protein</fullName>
    </submittedName>
</protein>
<dbReference type="Proteomes" id="UP001376459">
    <property type="component" value="Unassembled WGS sequence"/>
</dbReference>
<proteinExistence type="predicted"/>
<keyword evidence="3" id="KW-1185">Reference proteome</keyword>
<evidence type="ECO:0000313" key="3">
    <source>
        <dbReference type="Proteomes" id="UP001376459"/>
    </source>
</evidence>
<evidence type="ECO:0000256" key="1">
    <source>
        <dbReference type="SAM" id="MobiDB-lite"/>
    </source>
</evidence>
<accession>A0ABU8UHX9</accession>
<name>A0ABU8UHX9_9ACTN</name>
<dbReference type="EMBL" id="JBBKAK010000001">
    <property type="protein sequence ID" value="MEJ8668227.1"/>
    <property type="molecule type" value="Genomic_DNA"/>
</dbReference>
<gene>
    <name evidence="2" type="ORF">WKI71_05690</name>
</gene>
<evidence type="ECO:0000313" key="2">
    <source>
        <dbReference type="EMBL" id="MEJ8668227.1"/>
    </source>
</evidence>
<feature type="region of interest" description="Disordered" evidence="1">
    <location>
        <begin position="23"/>
        <end position="56"/>
    </location>
</feature>